<keyword evidence="1" id="KW-0812">Transmembrane</keyword>
<dbReference type="EMBL" id="CP002656">
    <property type="protein sequence ID" value="AEB94504.1"/>
    <property type="molecule type" value="Genomic_DNA"/>
</dbReference>
<evidence type="ECO:0000256" key="1">
    <source>
        <dbReference type="SAM" id="Phobius"/>
    </source>
</evidence>
<feature type="transmembrane region" description="Helical" evidence="1">
    <location>
        <begin position="90"/>
        <end position="107"/>
    </location>
</feature>
<dbReference type="OrthoDB" id="43116at2157"/>
<dbReference type="RefSeq" id="WP_013737002.1">
    <property type="nucleotide sequence ID" value="NC_015435.1"/>
</dbReference>
<protein>
    <submittedName>
        <fullName evidence="2">Uncharacterized protein</fullName>
    </submittedName>
</protein>
<name>F4FZS5_METCR</name>
<keyword evidence="1" id="KW-1133">Transmembrane helix</keyword>
<feature type="transmembrane region" description="Helical" evidence="1">
    <location>
        <begin position="168"/>
        <end position="190"/>
    </location>
</feature>
<gene>
    <name evidence="2" type="ordered locus">Mcup_0396</name>
</gene>
<sequence>MLRVLGLSSITFNEFVERVSVTILNALLFYSISSYLNVTQYFFFGEGVVIVLSALLPYVLAPALTLLYVTSYSFGSLILGRAQMISIKSVEDFISMLILLVIIPIAIEAKFTSLQGFVTSESLVGPSISFLFLGVGLAEKGRDIRSNLVAALPVLYIPIDRVLNSSSLNYTFVIFYIIGFLLFLASALLFSQNGPLSISGLIPLYVGVALVTGEGFTSENAIFPTGLAAIVNAIPTGVNLISSVSQGKSVFQKEKNEILNAIDLKLRLVNSIKTGSASLPQDLVKALDLCEQSLKEQSNKISECTDNSCLNERRREYLEVSESLDKTINDTIFKIIIDYNSKVSNLRKYGINMEELQIPPQLKISDTDINIITKILITIDRNTFLVTNKVNQMLEGLEAVIGGNYSRVIITDFSSLDKLTLVLGDKTVIGRIEECLSIQADLLRELRMSSFSDEKIKLSRKVNQLLIEQFSLDKLQSSINVSKESVNLLNKYILYLANKKEELYKIALPEVKDYIKTLEELSRAMKENIPSCEVIKRSFSLLNLLNDVDTIVSDIDSISALSQLLESLTDVINYKINEEGCIKMAELGIDPKYGRYIVSWLKGTGVNATIKEGSICKG</sequence>
<feature type="transmembrane region" description="Helical" evidence="1">
    <location>
        <begin position="113"/>
        <end position="138"/>
    </location>
</feature>
<dbReference type="Proteomes" id="UP000007812">
    <property type="component" value="Chromosome"/>
</dbReference>
<organism evidence="2 3">
    <name type="scientific">Metallosphaera cuprina (strain Ar-4)</name>
    <dbReference type="NCBI Taxonomy" id="1006006"/>
    <lineage>
        <taxon>Archaea</taxon>
        <taxon>Thermoproteota</taxon>
        <taxon>Thermoprotei</taxon>
        <taxon>Sulfolobales</taxon>
        <taxon>Sulfolobaceae</taxon>
        <taxon>Metallosphaera</taxon>
    </lineage>
</organism>
<dbReference type="AlphaFoldDB" id="F4FZS5"/>
<dbReference type="eggNOG" id="arCOG07278">
    <property type="taxonomic scope" value="Archaea"/>
</dbReference>
<dbReference type="STRING" id="1006006.Mcup_0396"/>
<keyword evidence="1" id="KW-0472">Membrane</keyword>
<dbReference type="GeneID" id="10492590"/>
<dbReference type="KEGG" id="mcn:Mcup_0396"/>
<accession>F4FZS5</accession>
<proteinExistence type="predicted"/>
<dbReference type="HOGENOM" id="CLU_441893_0_0_2"/>
<feature type="transmembrane region" description="Helical" evidence="1">
    <location>
        <begin position="21"/>
        <end position="43"/>
    </location>
</feature>
<keyword evidence="3" id="KW-1185">Reference proteome</keyword>
<evidence type="ECO:0000313" key="3">
    <source>
        <dbReference type="Proteomes" id="UP000007812"/>
    </source>
</evidence>
<dbReference type="PATRIC" id="fig|1006006.8.peg.398"/>
<feature type="transmembrane region" description="Helical" evidence="1">
    <location>
        <begin position="49"/>
        <end position="69"/>
    </location>
</feature>
<reference evidence="2 3" key="1">
    <citation type="journal article" date="2011" name="J. Bacteriol.">
        <title>Complete genome sequence of Metallosphaera cuprina, a metal sulfide-oxidizing archaeon from a hot spring.</title>
        <authorList>
            <person name="Liu L.J."/>
            <person name="You X.Y."/>
            <person name="Zheng H."/>
            <person name="Wang S."/>
            <person name="Jiang C.Y."/>
            <person name="Liu S.J."/>
        </authorList>
    </citation>
    <scope>NUCLEOTIDE SEQUENCE [LARGE SCALE GENOMIC DNA]</scope>
    <source>
        <strain evidence="2 3">Ar-4</strain>
    </source>
</reference>
<evidence type="ECO:0000313" key="2">
    <source>
        <dbReference type="EMBL" id="AEB94504.1"/>
    </source>
</evidence>